<feature type="binding site" evidence="8">
    <location>
        <position position="250"/>
    </location>
    <ligand>
        <name>Zn(2+)</name>
        <dbReference type="ChEBI" id="CHEBI:29105"/>
        <label>2</label>
        <note>catalytic</note>
    </ligand>
</feature>
<feature type="binding site" evidence="8">
    <location>
        <position position="225"/>
    </location>
    <ligand>
        <name>Zn(2+)</name>
        <dbReference type="ChEBI" id="CHEBI:29105"/>
        <label>1</label>
    </ligand>
</feature>
<comment type="cofactor">
    <cofactor evidence="8">
        <name>Zn(2+)</name>
        <dbReference type="ChEBI" id="CHEBI:29105"/>
    </cofactor>
    <text evidence="8">Binds 2 Zn(2+) ions per subunit.</text>
</comment>
<comment type="caution">
    <text evidence="12">The sequence shown here is derived from an EMBL/GenBank/DDBJ whole genome shotgun (WGS) entry which is preliminary data.</text>
</comment>
<reference evidence="12 13" key="1">
    <citation type="submission" date="2024-06" db="EMBL/GenBank/DDBJ databases">
        <title>A chromosome level genome sequence of Diviner's sage (Salvia divinorum).</title>
        <authorList>
            <person name="Ford S.A."/>
            <person name="Ro D.-K."/>
            <person name="Ness R.W."/>
            <person name="Phillips M.A."/>
        </authorList>
    </citation>
    <scope>NUCLEOTIDE SEQUENCE [LARGE SCALE GENOMIC DNA]</scope>
    <source>
        <strain evidence="12">SAF-2024a</strain>
        <tissue evidence="12">Leaf</tissue>
    </source>
</reference>
<accession>A0ABD1I2X1</accession>
<dbReference type="Pfam" id="PF01471">
    <property type="entry name" value="PG_binding_1"/>
    <property type="match status" value="1"/>
</dbReference>
<feature type="chain" id="PRO_5044781150" evidence="10">
    <location>
        <begin position="22"/>
        <end position="294"/>
    </location>
</feature>
<dbReference type="GO" id="GO:0006508">
    <property type="term" value="P:proteolysis"/>
    <property type="evidence" value="ECO:0007669"/>
    <property type="project" value="UniProtKB-KW"/>
</dbReference>
<evidence type="ECO:0000313" key="13">
    <source>
        <dbReference type="Proteomes" id="UP001567538"/>
    </source>
</evidence>
<proteinExistence type="inferred from homology"/>
<protein>
    <submittedName>
        <fullName evidence="12">Metalloendoproteinase 2-MMP-like</fullName>
    </submittedName>
</protein>
<dbReference type="InterPro" id="IPR024079">
    <property type="entry name" value="MetalloPept_cat_dom_sf"/>
</dbReference>
<dbReference type="AlphaFoldDB" id="A0ABD1I2X1"/>
<feature type="binding site" evidence="8">
    <location>
        <position position="215"/>
    </location>
    <ligand>
        <name>Zn(2+)</name>
        <dbReference type="ChEBI" id="CHEBI:29105"/>
        <label>1</label>
    </ligand>
</feature>
<gene>
    <name evidence="12" type="ORF">AAHA92_05593</name>
</gene>
<evidence type="ECO:0000256" key="1">
    <source>
        <dbReference type="ARBA" id="ARBA00009614"/>
    </source>
</evidence>
<feature type="signal peptide" evidence="10">
    <location>
        <begin position="1"/>
        <end position="21"/>
    </location>
</feature>
<dbReference type="SUPFAM" id="SSF47090">
    <property type="entry name" value="PGBD-like"/>
    <property type="match status" value="1"/>
</dbReference>
<keyword evidence="13" id="KW-1185">Reference proteome</keyword>
<dbReference type="Pfam" id="PF00413">
    <property type="entry name" value="Peptidase_M10"/>
    <property type="match status" value="1"/>
</dbReference>
<feature type="binding site" evidence="8">
    <location>
        <position position="268"/>
    </location>
    <ligand>
        <name>Zn(2+)</name>
        <dbReference type="ChEBI" id="CHEBI:29105"/>
        <label>2</label>
        <note>catalytic</note>
    </ligand>
</feature>
<dbReference type="InterPro" id="IPR021190">
    <property type="entry name" value="Pept_M10A"/>
</dbReference>
<dbReference type="PANTHER" id="PTHR10201:SF213">
    <property type="entry name" value="METALLOENDOPROTEINASE 2-MMP-LIKE"/>
    <property type="match status" value="1"/>
</dbReference>
<evidence type="ECO:0000256" key="6">
    <source>
        <dbReference type="ARBA" id="ARBA00023049"/>
    </source>
</evidence>
<keyword evidence="5 8" id="KW-0862">Zinc</keyword>
<feature type="binding site" description="in inhibited form" evidence="8">
    <location>
        <position position="109"/>
    </location>
    <ligand>
        <name>Zn(2+)</name>
        <dbReference type="ChEBI" id="CHEBI:29105"/>
        <label>2</label>
        <note>catalytic</note>
    </ligand>
</feature>
<dbReference type="PANTHER" id="PTHR10201">
    <property type="entry name" value="MATRIX METALLOPROTEINASE"/>
    <property type="match status" value="1"/>
</dbReference>
<dbReference type="SUPFAM" id="SSF55486">
    <property type="entry name" value="Metalloproteases ('zincins'), catalytic domain"/>
    <property type="match status" value="1"/>
</dbReference>
<dbReference type="PRINTS" id="PR00138">
    <property type="entry name" value="MATRIXIN"/>
</dbReference>
<dbReference type="InterPro" id="IPR001818">
    <property type="entry name" value="Pept_M10_metallopeptidase"/>
</dbReference>
<evidence type="ECO:0000256" key="5">
    <source>
        <dbReference type="ARBA" id="ARBA00022833"/>
    </source>
</evidence>
<evidence type="ECO:0000256" key="10">
    <source>
        <dbReference type="SAM" id="SignalP"/>
    </source>
</evidence>
<dbReference type="EMBL" id="JBEAFC010000003">
    <property type="protein sequence ID" value="KAL1563089.1"/>
    <property type="molecule type" value="Genomic_DNA"/>
</dbReference>
<feature type="binding site" evidence="8">
    <location>
        <position position="227"/>
    </location>
    <ligand>
        <name>Ca(2+)</name>
        <dbReference type="ChEBI" id="CHEBI:29108"/>
        <label>3</label>
    </ligand>
</feature>
<evidence type="ECO:0000256" key="3">
    <source>
        <dbReference type="ARBA" id="ARBA00022723"/>
    </source>
</evidence>
<evidence type="ECO:0000256" key="9">
    <source>
        <dbReference type="PIRSR" id="PIRSR621190-5"/>
    </source>
</evidence>
<feature type="binding site" evidence="8">
    <location>
        <position position="254"/>
    </location>
    <ligand>
        <name>Zn(2+)</name>
        <dbReference type="ChEBI" id="CHEBI:29105"/>
        <label>2</label>
        <note>catalytic</note>
    </ligand>
</feature>
<dbReference type="GO" id="GO:0004222">
    <property type="term" value="F:metalloendopeptidase activity"/>
    <property type="evidence" value="ECO:0007669"/>
    <property type="project" value="UniProtKB-ARBA"/>
</dbReference>
<keyword evidence="8" id="KW-0106">Calcium</keyword>
<feature type="active site" evidence="7">
    <location>
        <position position="251"/>
    </location>
</feature>
<dbReference type="CDD" id="cd04278">
    <property type="entry name" value="ZnMc_MMP"/>
    <property type="match status" value="1"/>
</dbReference>
<keyword evidence="3 8" id="KW-0479">Metal-binding</keyword>
<feature type="binding site" evidence="8">
    <location>
        <position position="207"/>
    </location>
    <ligand>
        <name>Ca(2+)</name>
        <dbReference type="ChEBI" id="CHEBI:29108"/>
        <label>3</label>
    </ligand>
</feature>
<evidence type="ECO:0000259" key="11">
    <source>
        <dbReference type="SMART" id="SM00235"/>
    </source>
</evidence>
<dbReference type="Proteomes" id="UP001567538">
    <property type="component" value="Unassembled WGS sequence"/>
</dbReference>
<evidence type="ECO:0000313" key="12">
    <source>
        <dbReference type="EMBL" id="KAL1563089.1"/>
    </source>
</evidence>
<dbReference type="InterPro" id="IPR033739">
    <property type="entry name" value="M10A_MMP"/>
</dbReference>
<keyword evidence="6" id="KW-0482">Metalloprotease</keyword>
<keyword evidence="10" id="KW-0732">Signal</keyword>
<name>A0ABD1I2X1_SALDI</name>
<feature type="binding site" evidence="8">
    <location>
        <position position="200"/>
    </location>
    <ligand>
        <name>Zn(2+)</name>
        <dbReference type="ChEBI" id="CHEBI:29105"/>
        <label>1</label>
    </ligand>
</feature>
<dbReference type="Gene3D" id="3.40.390.10">
    <property type="entry name" value="Collagenase (Catalytic Domain)"/>
    <property type="match status" value="1"/>
</dbReference>
<dbReference type="InterPro" id="IPR002477">
    <property type="entry name" value="Peptidoglycan-bd-like"/>
</dbReference>
<evidence type="ECO:0000256" key="2">
    <source>
        <dbReference type="ARBA" id="ARBA00022670"/>
    </source>
</evidence>
<comment type="cofactor">
    <cofactor evidence="8">
        <name>Ca(2+)</name>
        <dbReference type="ChEBI" id="CHEBI:29108"/>
    </cofactor>
    <text evidence="8">Can bind about 5 Ca(2+) ions per subunit.</text>
</comment>
<feature type="domain" description="Peptidase metallopeptidase" evidence="11">
    <location>
        <begin position="138"/>
        <end position="294"/>
    </location>
</feature>
<keyword evidence="2" id="KW-0645">Protease</keyword>
<feature type="short sequence motif" description="Cysteine switch" evidence="9">
    <location>
        <begin position="107"/>
        <end position="131"/>
    </location>
</feature>
<dbReference type="GO" id="GO:0046872">
    <property type="term" value="F:metal ion binding"/>
    <property type="evidence" value="ECO:0007669"/>
    <property type="project" value="UniProtKB-KW"/>
</dbReference>
<keyword evidence="4" id="KW-0378">Hydrolase</keyword>
<organism evidence="12 13">
    <name type="scientific">Salvia divinorum</name>
    <name type="common">Maria pastora</name>
    <name type="synonym">Diviner's sage</name>
    <dbReference type="NCBI Taxonomy" id="28513"/>
    <lineage>
        <taxon>Eukaryota</taxon>
        <taxon>Viridiplantae</taxon>
        <taxon>Streptophyta</taxon>
        <taxon>Embryophyta</taxon>
        <taxon>Tracheophyta</taxon>
        <taxon>Spermatophyta</taxon>
        <taxon>Magnoliopsida</taxon>
        <taxon>eudicotyledons</taxon>
        <taxon>Gunneridae</taxon>
        <taxon>Pentapetalae</taxon>
        <taxon>asterids</taxon>
        <taxon>lamiids</taxon>
        <taxon>Lamiales</taxon>
        <taxon>Lamiaceae</taxon>
        <taxon>Nepetoideae</taxon>
        <taxon>Mentheae</taxon>
        <taxon>Salviinae</taxon>
        <taxon>Salvia</taxon>
        <taxon>Salvia subgen. Calosphace</taxon>
    </lineage>
</organism>
<evidence type="ECO:0000256" key="7">
    <source>
        <dbReference type="PIRSR" id="PIRSR621190-1"/>
    </source>
</evidence>
<feature type="binding site" evidence="8">
    <location>
        <position position="260"/>
    </location>
    <ligand>
        <name>Zn(2+)</name>
        <dbReference type="ChEBI" id="CHEBI:29105"/>
        <label>2</label>
        <note>catalytic</note>
    </ligand>
</feature>
<sequence>MALKLANSLLVFIITVSIGYASYTSPSAFDFIKNLEGCGKGNATQGIYQLKTYLKRFGYIEHLSETQANNDVFDDILESAIKTYQANYKIKPTGIIDAATVSRMTAPRCGVADIINGVNHMRHRSSMIHTVSHYAYVTGNKWEPSNRHLTYKFLGDFPEVAKLPAALAFKRWASVTRFTFSEVEGLERSDLTLEFVRRDHGDGLPFDGEGGVLAHAFYPTNGRLHFDLDDKWFYLFINKNATDLLSVSLHEIGHLLGLQHSTVEAAIMYPTFKRGETKDLDQDDILGIKALYKL</sequence>
<comment type="similarity">
    <text evidence="1">Belongs to the peptidase M10A family. Matrix metalloproteinases (MMPs) subfamily.</text>
</comment>
<feature type="binding site" evidence="8">
    <location>
        <position position="202"/>
    </location>
    <ligand>
        <name>Zn(2+)</name>
        <dbReference type="ChEBI" id="CHEBI:29105"/>
        <label>1</label>
    </ligand>
</feature>
<feature type="binding site" evidence="8">
    <location>
        <position position="208"/>
    </location>
    <ligand>
        <name>Ca(2+)</name>
        <dbReference type="ChEBI" id="CHEBI:29108"/>
        <label>3</label>
    </ligand>
</feature>
<feature type="binding site" evidence="8">
    <location>
        <position position="190"/>
    </location>
    <ligand>
        <name>Ca(2+)</name>
        <dbReference type="ChEBI" id="CHEBI:29108"/>
        <label>2</label>
    </ligand>
</feature>
<dbReference type="InterPro" id="IPR036365">
    <property type="entry name" value="PGBD-like_sf"/>
</dbReference>
<dbReference type="InterPro" id="IPR006026">
    <property type="entry name" value="Peptidase_Metallo"/>
</dbReference>
<dbReference type="SMART" id="SM00235">
    <property type="entry name" value="ZnMc"/>
    <property type="match status" value="1"/>
</dbReference>
<evidence type="ECO:0000256" key="4">
    <source>
        <dbReference type="ARBA" id="ARBA00022801"/>
    </source>
</evidence>
<evidence type="ECO:0000256" key="8">
    <source>
        <dbReference type="PIRSR" id="PIRSR621190-2"/>
    </source>
</evidence>